<evidence type="ECO:0000313" key="3">
    <source>
        <dbReference type="Proteomes" id="UP000003100"/>
    </source>
</evidence>
<comment type="caution">
    <text evidence="2">The sequence shown here is derived from an EMBL/GenBank/DDBJ whole genome shotgun (WGS) entry which is preliminary data.</text>
</comment>
<keyword evidence="1" id="KW-1133">Transmembrane helix</keyword>
<dbReference type="Proteomes" id="UP000003100">
    <property type="component" value="Unassembled WGS sequence"/>
</dbReference>
<dbReference type="EMBL" id="ACBZ01000189">
    <property type="protein sequence ID" value="EEG47527.1"/>
    <property type="molecule type" value="Genomic_DNA"/>
</dbReference>
<dbReference type="HOGENOM" id="CLU_043795_1_0_9"/>
<evidence type="ECO:0000313" key="2">
    <source>
        <dbReference type="EMBL" id="EEG47527.1"/>
    </source>
</evidence>
<sequence>MSQTPKDTEGKKMKKQIIPVTISKKSNNMDYHKKLALHKRKNVMRMLITLAIIAAAAAAVIVFIQRRTFHSYKVVSSSDQEDTASTKYMELGDNILRYRGEGASLVDTELQTLWEVDYEMQSPVVDVCDGTAVIADQGGTSMVIVDEEGQTGSVTTSYNIVKARVAKQGVVAAILDGGEDTWINFYAADGSMIAENQTRVDEPGYPLDLSVSEDGLLIMVTYQFVEGSSTKSYVAFYNFGTVGQNKVDNIVSGFTYDDVVIPQVAYLDKDTAVAFRDDGFSIYTGKQIPKEAANVKVKQEIVSTFYDENNIGLVFKSNGDSKYTMKVYNTSGKKKFERSFSIPYTNIRMSNGQVVMNNSSQVCVITDQGAVRYNGTIDEGTINDFFKVGYNRYMLILDTGIDLLKFT</sequence>
<gene>
    <name evidence="2" type="ORF">RUMHYD_03574</name>
</gene>
<organism evidence="2 3">
    <name type="scientific">Blautia hydrogenotrophica (strain DSM 10507 / JCM 14656 / S5a33)</name>
    <name type="common">Ruminococcus hydrogenotrophicus</name>
    <dbReference type="NCBI Taxonomy" id="476272"/>
    <lineage>
        <taxon>Bacteria</taxon>
        <taxon>Bacillati</taxon>
        <taxon>Bacillota</taxon>
        <taxon>Clostridia</taxon>
        <taxon>Lachnospirales</taxon>
        <taxon>Lachnospiraceae</taxon>
        <taxon>Blautia</taxon>
    </lineage>
</organism>
<reference evidence="2 3" key="1">
    <citation type="submission" date="2009-01" db="EMBL/GenBank/DDBJ databases">
        <authorList>
            <person name="Fulton L."/>
            <person name="Clifton S."/>
            <person name="Fulton B."/>
            <person name="Xu J."/>
            <person name="Minx P."/>
            <person name="Pepin K.H."/>
            <person name="Johnson M."/>
            <person name="Bhonagiri V."/>
            <person name="Nash W.E."/>
            <person name="Mardis E.R."/>
            <person name="Wilson R.K."/>
        </authorList>
    </citation>
    <scope>NUCLEOTIDE SEQUENCE [LARGE SCALE GENOMIC DNA]</scope>
    <source>
        <strain evidence="3">DSM 10507 / JCM 14656 / S5a33</strain>
    </source>
</reference>
<keyword evidence="1" id="KW-0812">Transmembrane</keyword>
<dbReference type="PATRIC" id="fig|476272.21.peg.254"/>
<reference evidence="2 3" key="2">
    <citation type="submission" date="2009-02" db="EMBL/GenBank/DDBJ databases">
        <title>Draft genome sequence of Blautia hydrogenotrophica DSM 10507 (Ruminococcus hydrogenotrophicus DSM 10507).</title>
        <authorList>
            <person name="Sudarsanam P."/>
            <person name="Ley R."/>
            <person name="Guruge J."/>
            <person name="Turnbaugh P.J."/>
            <person name="Mahowald M."/>
            <person name="Liep D."/>
            <person name="Gordon J."/>
        </authorList>
    </citation>
    <scope>NUCLEOTIDE SEQUENCE [LARGE SCALE GENOMIC DNA]</scope>
    <source>
        <strain evidence="3">DSM 10507 / JCM 14656 / S5a33</strain>
    </source>
</reference>
<dbReference type="AlphaFoldDB" id="C0CRR0"/>
<dbReference type="Pfam" id="PF18975">
    <property type="entry name" value="DUF5711"/>
    <property type="match status" value="1"/>
</dbReference>
<dbReference type="InterPro" id="IPR043765">
    <property type="entry name" value="DUF5711"/>
</dbReference>
<feature type="transmembrane region" description="Helical" evidence="1">
    <location>
        <begin position="43"/>
        <end position="64"/>
    </location>
</feature>
<evidence type="ECO:0000256" key="1">
    <source>
        <dbReference type="SAM" id="Phobius"/>
    </source>
</evidence>
<name>C0CRR0_BLAHS</name>
<proteinExistence type="predicted"/>
<dbReference type="eggNOG" id="ENOG502ZBIU">
    <property type="taxonomic scope" value="Bacteria"/>
</dbReference>
<keyword evidence="1" id="KW-0472">Membrane</keyword>
<keyword evidence="3" id="KW-1185">Reference proteome</keyword>
<protein>
    <submittedName>
        <fullName evidence="2">Uncharacterized protein</fullName>
    </submittedName>
</protein>
<accession>C0CRR0</accession>